<evidence type="ECO:0000256" key="1">
    <source>
        <dbReference type="ARBA" id="ARBA00001946"/>
    </source>
</evidence>
<dbReference type="Pfam" id="PF03936">
    <property type="entry name" value="Terpene_synth_C"/>
    <property type="match status" value="1"/>
</dbReference>
<dbReference type="SUPFAM" id="SSF48239">
    <property type="entry name" value="Terpenoid cyclases/Protein prenyltransferases"/>
    <property type="match status" value="1"/>
</dbReference>
<feature type="domain" description="Terpene synthase N-terminal" evidence="5">
    <location>
        <begin position="22"/>
        <end position="199"/>
    </location>
</feature>
<protein>
    <submittedName>
        <fullName evidence="7">Uncharacterized protein</fullName>
    </submittedName>
</protein>
<dbReference type="InterPro" id="IPR005630">
    <property type="entry name" value="Terpene_synthase_metal-bd"/>
</dbReference>
<feature type="domain" description="Terpene synthase metal-binding" evidence="6">
    <location>
        <begin position="256"/>
        <end position="326"/>
    </location>
</feature>
<sequence>MSGSAPSPASNFRPVADFPPSVWGDYFISYVSDSQEFDYNNGTQIEVLIKEVRKMLVSKTEKPLAKVDLIDSIFRLGVDYHFEHEIDEVMQQIHKNYVENEEIIIEANLSSLAVLFRLLRQQGFHVSPDVFNKFKDEQGNFSKILFSDVEGMLCLYEASYMMVHGEDILEEALAFTSNHLKSIVNTLVPSIAAQVNHSLRQALCKNLPILEARRYMSIYEQDPSHNKILLTLAKLDFNKLQNLHQKEFGNICKWWKELDISNKLPYVRDRIVECCFWVLAAYFEPQYSQARKIFMKVFAMILITDDTYDAYGTIDELELLTKAVEREAAIHECRKRIANGWKDINEEFLMPINVPMPFLKCAFNLACFLDVFYKEKDNFTHSGGLMKKSIQTILIDPQRVGRLEPVLALRADTPVIWVLGVGSGAQRRHSERSRRSVRWWAPGARLPVMMRALIVLSSEVEEFALIDVTSGLRV</sequence>
<dbReference type="AlphaFoldDB" id="A0ABD1LWN5"/>
<dbReference type="InterPro" id="IPR001906">
    <property type="entry name" value="Terpene_synth_N"/>
</dbReference>
<evidence type="ECO:0000256" key="2">
    <source>
        <dbReference type="ARBA" id="ARBA00022723"/>
    </source>
</evidence>
<dbReference type="InterPro" id="IPR008930">
    <property type="entry name" value="Terpenoid_cyclase/PrenylTrfase"/>
</dbReference>
<accession>A0ABD1LWN5</accession>
<name>A0ABD1LWN5_9FABA</name>
<comment type="cofactor">
    <cofactor evidence="1">
        <name>Mg(2+)</name>
        <dbReference type="ChEBI" id="CHEBI:18420"/>
    </cofactor>
</comment>
<dbReference type="EMBL" id="JBGMDY010000007">
    <property type="protein sequence ID" value="KAL2327945.1"/>
    <property type="molecule type" value="Genomic_DNA"/>
</dbReference>
<dbReference type="InterPro" id="IPR044814">
    <property type="entry name" value="Terpene_cyclase_plant_C1"/>
</dbReference>
<organism evidence="7 8">
    <name type="scientific">Flemingia macrophylla</name>
    <dbReference type="NCBI Taxonomy" id="520843"/>
    <lineage>
        <taxon>Eukaryota</taxon>
        <taxon>Viridiplantae</taxon>
        <taxon>Streptophyta</taxon>
        <taxon>Embryophyta</taxon>
        <taxon>Tracheophyta</taxon>
        <taxon>Spermatophyta</taxon>
        <taxon>Magnoliopsida</taxon>
        <taxon>eudicotyledons</taxon>
        <taxon>Gunneridae</taxon>
        <taxon>Pentapetalae</taxon>
        <taxon>rosids</taxon>
        <taxon>fabids</taxon>
        <taxon>Fabales</taxon>
        <taxon>Fabaceae</taxon>
        <taxon>Papilionoideae</taxon>
        <taxon>50 kb inversion clade</taxon>
        <taxon>NPAAA clade</taxon>
        <taxon>indigoferoid/millettioid clade</taxon>
        <taxon>Phaseoleae</taxon>
        <taxon>Flemingia</taxon>
    </lineage>
</organism>
<dbReference type="SUPFAM" id="SSF48576">
    <property type="entry name" value="Terpenoid synthases"/>
    <property type="match status" value="2"/>
</dbReference>
<keyword evidence="2" id="KW-0479">Metal-binding</keyword>
<dbReference type="InterPro" id="IPR036965">
    <property type="entry name" value="Terpene_synth_N_sf"/>
</dbReference>
<evidence type="ECO:0000256" key="4">
    <source>
        <dbReference type="ARBA" id="ARBA00023239"/>
    </source>
</evidence>
<dbReference type="PANTHER" id="PTHR31225:SF221">
    <property type="entry name" value="(-)-GERMACRENE D SYNTHASE"/>
    <property type="match status" value="1"/>
</dbReference>
<dbReference type="FunFam" id="1.50.10.130:FF:000001">
    <property type="entry name" value="Isoprene synthase, chloroplastic"/>
    <property type="match status" value="1"/>
</dbReference>
<dbReference type="InterPro" id="IPR050148">
    <property type="entry name" value="Terpene_synthase-like"/>
</dbReference>
<evidence type="ECO:0000313" key="7">
    <source>
        <dbReference type="EMBL" id="KAL2327945.1"/>
    </source>
</evidence>
<dbReference type="InterPro" id="IPR008949">
    <property type="entry name" value="Isoprenoid_synthase_dom_sf"/>
</dbReference>
<evidence type="ECO:0000313" key="8">
    <source>
        <dbReference type="Proteomes" id="UP001603857"/>
    </source>
</evidence>
<dbReference type="Proteomes" id="UP001603857">
    <property type="component" value="Unassembled WGS sequence"/>
</dbReference>
<keyword evidence="4" id="KW-0456">Lyase</keyword>
<evidence type="ECO:0000256" key="3">
    <source>
        <dbReference type="ARBA" id="ARBA00022842"/>
    </source>
</evidence>
<reference evidence="7 8" key="1">
    <citation type="submission" date="2024-08" db="EMBL/GenBank/DDBJ databases">
        <title>Insights into the chromosomal genome structure of Flemingia macrophylla.</title>
        <authorList>
            <person name="Ding Y."/>
            <person name="Zhao Y."/>
            <person name="Bi W."/>
            <person name="Wu M."/>
            <person name="Zhao G."/>
            <person name="Gong Y."/>
            <person name="Li W."/>
            <person name="Zhang P."/>
        </authorList>
    </citation>
    <scope>NUCLEOTIDE SEQUENCE [LARGE SCALE GENOMIC DNA]</scope>
    <source>
        <strain evidence="7">DYQJB</strain>
        <tissue evidence="7">Leaf</tissue>
    </source>
</reference>
<gene>
    <name evidence="7" type="ORF">Fmac_021372</name>
</gene>
<dbReference type="Gene3D" id="1.50.10.130">
    <property type="entry name" value="Terpene synthase, N-terminal domain"/>
    <property type="match status" value="1"/>
</dbReference>
<comment type="caution">
    <text evidence="7">The sequence shown here is derived from an EMBL/GenBank/DDBJ whole genome shotgun (WGS) entry which is preliminary data.</text>
</comment>
<dbReference type="GO" id="GO:0051707">
    <property type="term" value="P:response to other organism"/>
    <property type="evidence" value="ECO:0007669"/>
    <property type="project" value="UniProtKB-ARBA"/>
</dbReference>
<dbReference type="Gene3D" id="1.10.600.10">
    <property type="entry name" value="Farnesyl Diphosphate Synthase"/>
    <property type="match status" value="2"/>
</dbReference>
<evidence type="ECO:0000259" key="6">
    <source>
        <dbReference type="Pfam" id="PF03936"/>
    </source>
</evidence>
<dbReference type="GO" id="GO:0046872">
    <property type="term" value="F:metal ion binding"/>
    <property type="evidence" value="ECO:0007669"/>
    <property type="project" value="UniProtKB-KW"/>
</dbReference>
<keyword evidence="3" id="KW-0460">Magnesium</keyword>
<dbReference type="PANTHER" id="PTHR31225">
    <property type="entry name" value="OS04G0344100 PROTEIN-RELATED"/>
    <property type="match status" value="1"/>
</dbReference>
<evidence type="ECO:0000259" key="5">
    <source>
        <dbReference type="Pfam" id="PF01397"/>
    </source>
</evidence>
<proteinExistence type="predicted"/>
<dbReference type="GO" id="GO:0016829">
    <property type="term" value="F:lyase activity"/>
    <property type="evidence" value="ECO:0007669"/>
    <property type="project" value="UniProtKB-KW"/>
</dbReference>
<dbReference type="CDD" id="cd00684">
    <property type="entry name" value="Terpene_cyclase_plant_C1"/>
    <property type="match status" value="1"/>
</dbReference>
<keyword evidence="8" id="KW-1185">Reference proteome</keyword>
<dbReference type="Pfam" id="PF01397">
    <property type="entry name" value="Terpene_synth"/>
    <property type="match status" value="1"/>
</dbReference>